<dbReference type="KEGG" id="srho:HH216_14915"/>
<organism evidence="1 2">
    <name type="scientific">Spirosoma rhododendri</name>
    <dbReference type="NCBI Taxonomy" id="2728024"/>
    <lineage>
        <taxon>Bacteria</taxon>
        <taxon>Pseudomonadati</taxon>
        <taxon>Bacteroidota</taxon>
        <taxon>Cytophagia</taxon>
        <taxon>Cytophagales</taxon>
        <taxon>Cytophagaceae</taxon>
        <taxon>Spirosoma</taxon>
    </lineage>
</organism>
<reference evidence="1 2" key="1">
    <citation type="submission" date="2020-04" db="EMBL/GenBank/DDBJ databases">
        <title>Genome sequencing of novel species.</title>
        <authorList>
            <person name="Heo J."/>
            <person name="Kim S.-J."/>
            <person name="Kim J.-S."/>
            <person name="Hong S.-B."/>
            <person name="Kwon S.-W."/>
        </authorList>
    </citation>
    <scope>NUCLEOTIDE SEQUENCE [LARGE SCALE GENOMIC DNA]</scope>
    <source>
        <strain evidence="1 2">CJU-R4</strain>
    </source>
</reference>
<protein>
    <submittedName>
        <fullName evidence="1">Uncharacterized protein</fullName>
    </submittedName>
</protein>
<name>A0A7L5DVI3_9BACT</name>
<proteinExistence type="predicted"/>
<keyword evidence="2" id="KW-1185">Reference proteome</keyword>
<sequence length="150" mass="16356">MKNQLVIPISDDPITGLPRQASLEAFIIQSDLNMTIRARISYLTPDGGPKLAAIAEDVSLSPYQKQVAAEQFVDRITNRQTGGSFVLPATGQIVDESTAMAVAQRDYFQAIDLGDLKALGLTINDQTTLAELMYAVLGMEIRKSDARKEI</sequence>
<accession>A0A7L5DVI3</accession>
<evidence type="ECO:0000313" key="1">
    <source>
        <dbReference type="EMBL" id="QJD79560.1"/>
    </source>
</evidence>
<gene>
    <name evidence="1" type="ORF">HH216_14915</name>
</gene>
<dbReference type="Proteomes" id="UP000501128">
    <property type="component" value="Chromosome"/>
</dbReference>
<dbReference type="AlphaFoldDB" id="A0A7L5DVI3"/>
<dbReference type="EMBL" id="CP051677">
    <property type="protein sequence ID" value="QJD79560.1"/>
    <property type="molecule type" value="Genomic_DNA"/>
</dbReference>
<dbReference type="RefSeq" id="WP_169551524.1">
    <property type="nucleotide sequence ID" value="NZ_CP051677.1"/>
</dbReference>
<evidence type="ECO:0000313" key="2">
    <source>
        <dbReference type="Proteomes" id="UP000501128"/>
    </source>
</evidence>